<reference evidence="3" key="1">
    <citation type="journal article" date="2020" name="Phytopathology">
        <title>Genome sequence of the chestnut blight fungus Cryphonectria parasitica EP155: A fundamental resource for an archetypical invasive plant pathogen.</title>
        <authorList>
            <person name="Crouch J.A."/>
            <person name="Dawe A."/>
            <person name="Aerts A."/>
            <person name="Barry K."/>
            <person name="Churchill A.C.L."/>
            <person name="Grimwood J."/>
            <person name="Hillman B."/>
            <person name="Milgroom M.G."/>
            <person name="Pangilinan J."/>
            <person name="Smith M."/>
            <person name="Salamov A."/>
            <person name="Schmutz J."/>
            <person name="Yadav J."/>
            <person name="Grigoriev I.V."/>
            <person name="Nuss D."/>
        </authorList>
    </citation>
    <scope>NUCLEOTIDE SEQUENCE</scope>
    <source>
        <strain evidence="3">EP155</strain>
    </source>
</reference>
<feature type="compositionally biased region" description="Low complexity" evidence="1">
    <location>
        <begin position="268"/>
        <end position="283"/>
    </location>
</feature>
<comment type="caution">
    <text evidence="3">The sequence shown here is derived from an EMBL/GenBank/DDBJ whole genome shotgun (WGS) entry which is preliminary data.</text>
</comment>
<gene>
    <name evidence="3" type="ORF">M406DRAFT_333802</name>
</gene>
<evidence type="ECO:0000256" key="1">
    <source>
        <dbReference type="SAM" id="MobiDB-lite"/>
    </source>
</evidence>
<dbReference type="GeneID" id="63838003"/>
<dbReference type="PANTHER" id="PTHR16861:SF4">
    <property type="entry name" value="SH3 DOMAIN PROTEIN (AFU_ORTHOLOGUE AFUA_1G13610)"/>
    <property type="match status" value="1"/>
</dbReference>
<evidence type="ECO:0000313" key="4">
    <source>
        <dbReference type="Proteomes" id="UP000803844"/>
    </source>
</evidence>
<keyword evidence="2" id="KW-0472">Membrane</keyword>
<protein>
    <submittedName>
        <fullName evidence="3">Uncharacterized protein</fullName>
    </submittedName>
</protein>
<feature type="compositionally biased region" description="Basic residues" evidence="1">
    <location>
        <begin position="210"/>
        <end position="223"/>
    </location>
</feature>
<keyword evidence="2" id="KW-1133">Transmembrane helix</keyword>
<evidence type="ECO:0000313" key="3">
    <source>
        <dbReference type="EMBL" id="KAF3761750.1"/>
    </source>
</evidence>
<evidence type="ECO:0000256" key="2">
    <source>
        <dbReference type="SAM" id="Phobius"/>
    </source>
</evidence>
<feature type="transmembrane region" description="Helical" evidence="2">
    <location>
        <begin position="78"/>
        <end position="100"/>
    </location>
</feature>
<organism evidence="3 4">
    <name type="scientific">Cryphonectria parasitica (strain ATCC 38755 / EP155)</name>
    <dbReference type="NCBI Taxonomy" id="660469"/>
    <lineage>
        <taxon>Eukaryota</taxon>
        <taxon>Fungi</taxon>
        <taxon>Dikarya</taxon>
        <taxon>Ascomycota</taxon>
        <taxon>Pezizomycotina</taxon>
        <taxon>Sordariomycetes</taxon>
        <taxon>Sordariomycetidae</taxon>
        <taxon>Diaporthales</taxon>
        <taxon>Cryphonectriaceae</taxon>
        <taxon>Cryphonectria-Endothia species complex</taxon>
        <taxon>Cryphonectria</taxon>
    </lineage>
</organism>
<keyword evidence="2" id="KW-0812">Transmembrane</keyword>
<proteinExistence type="predicted"/>
<dbReference type="AlphaFoldDB" id="A0A9P5CLE6"/>
<dbReference type="PANTHER" id="PTHR16861">
    <property type="entry name" value="GLYCOPROTEIN 38"/>
    <property type="match status" value="1"/>
</dbReference>
<accession>A0A9P5CLE6</accession>
<sequence>MATSSTGHAGQITVTITAAAASSTATPGSDNNGDLDTTSSTLSLIYVYSTSTNSEPTDAASSSNSYNSSSSHHLSGGAIAGIVVGSVALLAILALALFCYSRHVARRRRAEIASLQPSRHPAPSRAYSHATTIQGGQMTGGGAGGASTNGRTTRNSHYARSMGERSMATTVGGGGGGARRSLKSPDLLPVLPPQELPTPHNRPELDGRAKQRSQKSSRSRTKPRGAAEVYGSMEHPVELQAGSMTDLVAVIQEMKRVKVPGTEGGSYNGNTHSNSGSSRGGRQQQDRDSDTLSARGYLSPAWPPHSGAVSSESGLVSDMDGTETDYDSGEGGMTGDAGSIHIYYRSSAATIAAAMSQASSMKGPRSTIRSSSTTARLV</sequence>
<feature type="region of interest" description="Disordered" evidence="1">
    <location>
        <begin position="136"/>
        <end position="234"/>
    </location>
</feature>
<dbReference type="Proteomes" id="UP000803844">
    <property type="component" value="Unassembled WGS sequence"/>
</dbReference>
<feature type="region of interest" description="Disordered" evidence="1">
    <location>
        <begin position="359"/>
        <end position="378"/>
    </location>
</feature>
<name>A0A9P5CLE6_CRYP1</name>
<dbReference type="OrthoDB" id="5233121at2759"/>
<feature type="compositionally biased region" description="Gly residues" evidence="1">
    <location>
        <begin position="137"/>
        <end position="147"/>
    </location>
</feature>
<feature type="region of interest" description="Disordered" evidence="1">
    <location>
        <begin position="259"/>
        <end position="333"/>
    </location>
</feature>
<keyword evidence="4" id="KW-1185">Reference proteome</keyword>
<dbReference type="EMBL" id="MU032351">
    <property type="protein sequence ID" value="KAF3761750.1"/>
    <property type="molecule type" value="Genomic_DNA"/>
</dbReference>
<dbReference type="RefSeq" id="XP_040772729.1">
    <property type="nucleotide sequence ID" value="XM_040920874.1"/>
</dbReference>